<proteinExistence type="predicted"/>
<sequence>MESDLDPNAFLQSVRELKEKRQKEDQERNEQLEAQIMQDRELRQARKLERERSLSPEKTTPQSSRYGTREATPVTASPISGPAPASPAAKPSSRNTASTTMPSEGRESRSILDRPSSPSKASTGLSRSGTMSWQKRPGSISVRNRPLSAVASENNAARSPQRSPERAVETEEDKSEVAPSKDEIAKSLGSKDPTWFRQTPDRGLSSPAYRSSKEEPTKDSFLVKKQLPGMTRDKEEDTTSASRSSPPPEPAQPSSPSRITSVREGTVANSRPTSMASISEQHKSDTKSPLPTLDSSRFVPPGRDRSSTADGEPPVIGRTMSNAQTRIAADRPVSPTKGMGGFVQSAFMKRTDSVNKRWSATPGSALNRQDSTASIPGRFGSVRDNAMTASRSMPSFDQPQPGAESQSRPGSSHRPGSGYRPGSSHSTISNLALAPDAPPAEAPAPTHSHSRSRSVASISTAAEGMTSPPLSPSKRWSRSPTKSSWLESALARPESPKPSLQSNQPSWMAELSKAKQQKSTADSTPSQDNIDATGSDTSKSTLQSNKPSWMANISKAKQQRSSGEHTLSQDTLDAAEAQSRPKTTDEPLKPLPLSKKDFSKGLDSKGPDSRTTPTRNFTPPTKAKPAGLAGRPTSLEVKAEAKETSDDGASKSTSNPDKNAPSADATKEAVVTEPVKPKPLASPFASPDPGTSDSFKPGPLAPSKPSSSSPQTQTEPFQKKDFRAGLRSRTDLGNASTKDEPEFRAVFGKLKKAHTDKYVAPDELKDNILRGKAGLNLSDGPQKRERKDELRDSLIKKKEEIKLKRDSDPPVPKVSPAPPTALPEALTIRKKLGRSDSTLNVVPPEKQRRDVTPEALSLHKTLRNKNRAPSPEKVDKTLPEKTLPEKKSLAASKRVSPSKDLLSKAKTPDGASQKPVEKDAPVTFTIVSPTKDSLSTAKTAVEPPDEPAEKQPEKPTPNTIDEVKNKPNGKLVEKPWLKSTEKPAPQAVEKPWLKPTERPAPKAAEKPWLKSTEKPALQADEKPLKDEVEKPTAMPSLKPTSSPEKSEPKAAPLANKFADRFNPALAGLLARGLPSIKPANSNGPLSSSTPARNAAATSDEPASDVQLTHMTKNRAKGPKRRKPNAKAADSSDKAAPTMSQEQASKVIEPAKRQSQTAAPLQPPPKSAAVRTASLRLSSGQFTKAESPTTPDSTKSLKSVAITASLEPSTATSSPKTPPKSSLPPSTPSKSASLVRSEKPELLKVSGSKSPSVNTVERQAKLTVSKEAESDDANKENRATSVKSAASMWGKQAERVASRSSPIQLPTKKDEEAAMKSAGLLSNSPLRYSNSPPLGLGISKREDGGARSPSSGAPPPPPKSSRVVSASLSSKDLPSLPDPRVTQTGRCLMDHFGDIPFSDERLRLDTQAILKARPGETGEIKTLRKTIQEITGDGKLTSLPAQEEHILYEDAMYVCTHVFGTAEGTKVTEVYLWAGNGVSESAIQDAQIFAKRIAKEAGAGQRSTQLLIIDQNREPPAFFQALGGIVIVRRGSRADRTSNPFMLCGRPYMGHVAFDEVELSKASLCSDFPYIVARPITLQDLKLYLWKGNACGPQAIGSARLIGMDLSPSGEIIEVEEGKEPQDLLLLMSDLRSDVCRSPELWNRTMNRWDHSSARLFRVSAASPKLGAGLFSSFLSRRPSWTGNKTTPPERPASGSSTGQEVDITVKEISPFTQTDLEPEGCFVMDCGPSLLVLPGPLLAKQQHHQHAFTQALLFAHDYGILAASMEDRPAIPLASVVFSGLPREAELRFRRYDKSRGVWGTEGMMAGRRMDGFEGLNALDIKEVLDMCCKR</sequence>
<evidence type="ECO:0000313" key="5">
    <source>
        <dbReference type="Proteomes" id="UP001562354"/>
    </source>
</evidence>
<feature type="compositionally biased region" description="Basic and acidic residues" evidence="1">
    <location>
        <begin position="870"/>
        <end position="888"/>
    </location>
</feature>
<feature type="compositionally biased region" description="Polar residues" evidence="1">
    <location>
        <begin position="1078"/>
        <end position="1091"/>
    </location>
</feature>
<dbReference type="SMART" id="SM00262">
    <property type="entry name" value="GEL"/>
    <property type="match status" value="2"/>
</dbReference>
<feature type="compositionally biased region" description="Basic and acidic residues" evidence="1">
    <location>
        <begin position="38"/>
        <end position="55"/>
    </location>
</feature>
<feature type="compositionally biased region" description="Polar residues" evidence="1">
    <location>
        <begin position="555"/>
        <end position="571"/>
    </location>
</feature>
<dbReference type="SUPFAM" id="SSF55753">
    <property type="entry name" value="Actin depolymerizing proteins"/>
    <property type="match status" value="2"/>
</dbReference>
<evidence type="ECO:0000259" key="2">
    <source>
        <dbReference type="Pfam" id="PF13254"/>
    </source>
</evidence>
<feature type="compositionally biased region" description="Basic and acidic residues" evidence="1">
    <location>
        <begin position="637"/>
        <end position="649"/>
    </location>
</feature>
<feature type="region of interest" description="Disordered" evidence="1">
    <location>
        <begin position="1680"/>
        <end position="1700"/>
    </location>
</feature>
<evidence type="ECO:0008006" key="6">
    <source>
        <dbReference type="Google" id="ProtNLM"/>
    </source>
</evidence>
<feature type="compositionally biased region" description="Basic residues" evidence="1">
    <location>
        <begin position="1111"/>
        <end position="1124"/>
    </location>
</feature>
<feature type="compositionally biased region" description="Polar residues" evidence="1">
    <location>
        <begin position="267"/>
        <end position="279"/>
    </location>
</feature>
<feature type="compositionally biased region" description="Polar residues" evidence="1">
    <location>
        <begin position="1319"/>
        <end position="1331"/>
    </location>
</feature>
<feature type="domain" description="DUF7904" evidence="3">
    <location>
        <begin position="1426"/>
        <end position="1529"/>
    </location>
</feature>
<evidence type="ECO:0000313" key="4">
    <source>
        <dbReference type="EMBL" id="KAL1302652.1"/>
    </source>
</evidence>
<feature type="compositionally biased region" description="Low complexity" evidence="1">
    <location>
        <begin position="407"/>
        <end position="426"/>
    </location>
</feature>
<dbReference type="InterPro" id="IPR025118">
    <property type="entry name" value="DUF4045"/>
</dbReference>
<dbReference type="Pfam" id="PF25480">
    <property type="entry name" value="DUF7904"/>
    <property type="match status" value="1"/>
</dbReference>
<feature type="compositionally biased region" description="Low complexity" evidence="1">
    <location>
        <begin position="76"/>
        <end position="93"/>
    </location>
</feature>
<feature type="compositionally biased region" description="Polar residues" evidence="1">
    <location>
        <begin position="116"/>
        <end position="133"/>
    </location>
</feature>
<feature type="region of interest" description="Disordered" evidence="1">
    <location>
        <begin position="1074"/>
        <end position="1378"/>
    </location>
</feature>
<dbReference type="GeneID" id="95976721"/>
<keyword evidence="5" id="KW-1185">Reference proteome</keyword>
<feature type="compositionally biased region" description="Polar residues" evidence="1">
    <location>
        <begin position="356"/>
        <end position="374"/>
    </location>
</feature>
<dbReference type="InterPro" id="IPR057226">
    <property type="entry name" value="DUF7904"/>
</dbReference>
<feature type="compositionally biased region" description="Basic and acidic residues" evidence="1">
    <location>
        <begin position="961"/>
        <end position="981"/>
    </location>
</feature>
<feature type="compositionally biased region" description="Basic and acidic residues" evidence="1">
    <location>
        <begin position="15"/>
        <end position="31"/>
    </location>
</feature>
<feature type="compositionally biased region" description="Polar residues" evidence="1">
    <location>
        <begin position="517"/>
        <end position="547"/>
    </location>
</feature>
<dbReference type="EMBL" id="JBFMKM010000012">
    <property type="protein sequence ID" value="KAL1302652.1"/>
    <property type="molecule type" value="Genomic_DNA"/>
</dbReference>
<accession>A0ABR3P904</accession>
<dbReference type="InterPro" id="IPR029006">
    <property type="entry name" value="ADF-H/Gelsolin-like_dom_sf"/>
</dbReference>
<feature type="compositionally biased region" description="Low complexity" evidence="1">
    <location>
        <begin position="610"/>
        <end position="621"/>
    </location>
</feature>
<feature type="compositionally biased region" description="Basic and acidic residues" evidence="1">
    <location>
        <begin position="717"/>
        <end position="730"/>
    </location>
</feature>
<feature type="domain" description="DUF4045" evidence="2">
    <location>
        <begin position="539"/>
        <end position="800"/>
    </location>
</feature>
<comment type="caution">
    <text evidence="4">The sequence shown here is derived from an EMBL/GenBank/DDBJ whole genome shotgun (WGS) entry which is preliminary data.</text>
</comment>
<feature type="region of interest" description="Disordered" evidence="1">
    <location>
        <begin position="1"/>
        <end position="1055"/>
    </location>
</feature>
<feature type="compositionally biased region" description="Basic and acidic residues" evidence="1">
    <location>
        <begin position="163"/>
        <end position="185"/>
    </location>
</feature>
<feature type="compositionally biased region" description="Polar residues" evidence="1">
    <location>
        <begin position="151"/>
        <end position="162"/>
    </location>
</feature>
<feature type="compositionally biased region" description="Basic and acidic residues" evidence="1">
    <location>
        <begin position="1257"/>
        <end position="1277"/>
    </location>
</feature>
<feature type="compositionally biased region" description="Pro residues" evidence="1">
    <location>
        <begin position="1215"/>
        <end position="1226"/>
    </location>
</feature>
<name>A0ABR3P904_9PEZI</name>
<feature type="compositionally biased region" description="Polar residues" evidence="1">
    <location>
        <begin position="925"/>
        <end position="938"/>
    </location>
</feature>
<dbReference type="Gene3D" id="3.40.20.10">
    <property type="entry name" value="Severin"/>
    <property type="match status" value="2"/>
</dbReference>
<dbReference type="InterPro" id="IPR007122">
    <property type="entry name" value="Villin/Gelsolin"/>
</dbReference>
<gene>
    <name evidence="4" type="ORF">AAFC00_003019</name>
</gene>
<evidence type="ECO:0000256" key="1">
    <source>
        <dbReference type="SAM" id="MobiDB-lite"/>
    </source>
</evidence>
<organism evidence="4 5">
    <name type="scientific">Neodothiora populina</name>
    <dbReference type="NCBI Taxonomy" id="2781224"/>
    <lineage>
        <taxon>Eukaryota</taxon>
        <taxon>Fungi</taxon>
        <taxon>Dikarya</taxon>
        <taxon>Ascomycota</taxon>
        <taxon>Pezizomycotina</taxon>
        <taxon>Dothideomycetes</taxon>
        <taxon>Dothideomycetidae</taxon>
        <taxon>Dothideales</taxon>
        <taxon>Dothioraceae</taxon>
        <taxon>Neodothiora</taxon>
    </lineage>
</organism>
<feature type="compositionally biased region" description="Pro residues" evidence="1">
    <location>
        <begin position="809"/>
        <end position="821"/>
    </location>
</feature>
<protein>
    <recommendedName>
        <fullName evidence="6">DUF4045 domain-containing protein</fullName>
    </recommendedName>
</protein>
<feature type="compositionally biased region" description="Basic and acidic residues" evidence="1">
    <location>
        <begin position="991"/>
        <end position="1030"/>
    </location>
</feature>
<feature type="compositionally biased region" description="Polar residues" evidence="1">
    <location>
        <begin position="56"/>
        <end position="66"/>
    </location>
</feature>
<feature type="compositionally biased region" description="Basic and acidic residues" evidence="1">
    <location>
        <begin position="753"/>
        <end position="769"/>
    </location>
</feature>
<dbReference type="Pfam" id="PF13254">
    <property type="entry name" value="DUF4045"/>
    <property type="match status" value="2"/>
</dbReference>
<feature type="compositionally biased region" description="Polar residues" evidence="1">
    <location>
        <begin position="387"/>
        <end position="406"/>
    </location>
</feature>
<dbReference type="RefSeq" id="XP_069198928.1">
    <property type="nucleotide sequence ID" value="XM_069342428.1"/>
</dbReference>
<feature type="compositionally biased region" description="Basic and acidic residues" evidence="1">
    <location>
        <begin position="781"/>
        <end position="808"/>
    </location>
</feature>
<feature type="compositionally biased region" description="Low complexity" evidence="1">
    <location>
        <begin position="443"/>
        <end position="461"/>
    </location>
</feature>
<feature type="compositionally biased region" description="Low complexity" evidence="1">
    <location>
        <begin position="1359"/>
        <end position="1378"/>
    </location>
</feature>
<feature type="domain" description="DUF4045" evidence="2">
    <location>
        <begin position="6"/>
        <end position="526"/>
    </location>
</feature>
<reference evidence="4 5" key="1">
    <citation type="submission" date="2024-07" db="EMBL/GenBank/DDBJ databases">
        <title>Draft sequence of the Neodothiora populina.</title>
        <authorList>
            <person name="Drown D.D."/>
            <person name="Schuette U.S."/>
            <person name="Buechlein A.B."/>
            <person name="Rusch D.R."/>
            <person name="Winton L.W."/>
            <person name="Adams G.A."/>
        </authorList>
    </citation>
    <scope>NUCLEOTIDE SEQUENCE [LARGE SCALE GENOMIC DNA]</scope>
    <source>
        <strain evidence="4 5">CPC 39397</strain>
    </source>
</reference>
<feature type="compositionally biased region" description="Basic and acidic residues" evidence="1">
    <location>
        <begin position="211"/>
        <end position="222"/>
    </location>
</feature>
<feature type="compositionally biased region" description="Basic and acidic residues" evidence="1">
    <location>
        <begin position="582"/>
        <end position="608"/>
    </location>
</feature>
<feature type="compositionally biased region" description="Low complexity" evidence="1">
    <location>
        <begin position="697"/>
        <end position="710"/>
    </location>
</feature>
<feature type="compositionally biased region" description="Polar residues" evidence="1">
    <location>
        <begin position="1246"/>
        <end position="1256"/>
    </location>
</feature>
<evidence type="ECO:0000259" key="3">
    <source>
        <dbReference type="Pfam" id="PF25480"/>
    </source>
</evidence>
<dbReference type="Proteomes" id="UP001562354">
    <property type="component" value="Unassembled WGS sequence"/>
</dbReference>
<feature type="compositionally biased region" description="Polar residues" evidence="1">
    <location>
        <begin position="1174"/>
        <end position="1196"/>
    </location>
</feature>